<comment type="caution">
    <text evidence="1">The sequence shown here is derived from an EMBL/GenBank/DDBJ whole genome shotgun (WGS) entry which is preliminary data.</text>
</comment>
<proteinExistence type="predicted"/>
<protein>
    <submittedName>
        <fullName evidence="1">Uncharacterized protein</fullName>
    </submittedName>
</protein>
<gene>
    <name evidence="1" type="ORF">KI387_040125</name>
</gene>
<reference evidence="1 2" key="1">
    <citation type="journal article" date="2021" name="Nat. Plants">
        <title>The Taxus genome provides insights into paclitaxel biosynthesis.</title>
        <authorList>
            <person name="Xiong X."/>
            <person name="Gou J."/>
            <person name="Liao Q."/>
            <person name="Li Y."/>
            <person name="Zhou Q."/>
            <person name="Bi G."/>
            <person name="Li C."/>
            <person name="Du R."/>
            <person name="Wang X."/>
            <person name="Sun T."/>
            <person name="Guo L."/>
            <person name="Liang H."/>
            <person name="Lu P."/>
            <person name="Wu Y."/>
            <person name="Zhang Z."/>
            <person name="Ro D.K."/>
            <person name="Shang Y."/>
            <person name="Huang S."/>
            <person name="Yan J."/>
        </authorList>
    </citation>
    <scope>NUCLEOTIDE SEQUENCE [LARGE SCALE GENOMIC DNA]</scope>
    <source>
        <strain evidence="1">Ta-2019</strain>
    </source>
</reference>
<feature type="non-terminal residue" evidence="1">
    <location>
        <position position="1"/>
    </location>
</feature>
<accession>A0AA38C9L1</accession>
<evidence type="ECO:0000313" key="2">
    <source>
        <dbReference type="Proteomes" id="UP000824469"/>
    </source>
</evidence>
<organism evidence="1 2">
    <name type="scientific">Taxus chinensis</name>
    <name type="common">Chinese yew</name>
    <name type="synonym">Taxus wallichiana var. chinensis</name>
    <dbReference type="NCBI Taxonomy" id="29808"/>
    <lineage>
        <taxon>Eukaryota</taxon>
        <taxon>Viridiplantae</taxon>
        <taxon>Streptophyta</taxon>
        <taxon>Embryophyta</taxon>
        <taxon>Tracheophyta</taxon>
        <taxon>Spermatophyta</taxon>
        <taxon>Pinopsida</taxon>
        <taxon>Pinidae</taxon>
        <taxon>Conifers II</taxon>
        <taxon>Cupressales</taxon>
        <taxon>Taxaceae</taxon>
        <taxon>Taxus</taxon>
    </lineage>
</organism>
<dbReference type="Proteomes" id="UP000824469">
    <property type="component" value="Unassembled WGS sequence"/>
</dbReference>
<dbReference type="EMBL" id="JAHRHJ020000011">
    <property type="protein sequence ID" value="KAH9296537.1"/>
    <property type="molecule type" value="Genomic_DNA"/>
</dbReference>
<feature type="non-terminal residue" evidence="1">
    <location>
        <position position="52"/>
    </location>
</feature>
<dbReference type="AlphaFoldDB" id="A0AA38C9L1"/>
<evidence type="ECO:0000313" key="1">
    <source>
        <dbReference type="EMBL" id="KAH9296537.1"/>
    </source>
</evidence>
<sequence length="52" mass="5971">GYISFKNKDENLIIPVDEEKVTPYVKSLSEEEINRIYALTVQGPEIMDPSKE</sequence>
<keyword evidence="2" id="KW-1185">Reference proteome</keyword>
<name>A0AA38C9L1_TAXCH</name>